<organism evidence="1 2">
    <name type="scientific">Salinithrix halophila</name>
    <dbReference type="NCBI Taxonomy" id="1485204"/>
    <lineage>
        <taxon>Bacteria</taxon>
        <taxon>Bacillati</taxon>
        <taxon>Bacillota</taxon>
        <taxon>Bacilli</taxon>
        <taxon>Bacillales</taxon>
        <taxon>Thermoactinomycetaceae</taxon>
        <taxon>Salinithrix</taxon>
    </lineage>
</organism>
<keyword evidence="2" id="KW-1185">Reference proteome</keyword>
<evidence type="ECO:0000313" key="2">
    <source>
        <dbReference type="Proteomes" id="UP001595843"/>
    </source>
</evidence>
<dbReference type="SUPFAM" id="SSF140500">
    <property type="entry name" value="BAS1536-like"/>
    <property type="match status" value="1"/>
</dbReference>
<gene>
    <name evidence="1" type="ORF">ACFOUO_04240</name>
</gene>
<dbReference type="InterPro" id="IPR037208">
    <property type="entry name" value="Spo0E-like_sf"/>
</dbReference>
<protein>
    <submittedName>
        <fullName evidence="1">Spo0E family sporulation regulatory protein-aspartic acid phosphatase</fullName>
    </submittedName>
</protein>
<dbReference type="Gene3D" id="4.10.280.10">
    <property type="entry name" value="Helix-loop-helix DNA-binding domain"/>
    <property type="match status" value="1"/>
</dbReference>
<dbReference type="InterPro" id="IPR018540">
    <property type="entry name" value="Spo0E-like"/>
</dbReference>
<accession>A0ABV8JFG9</accession>
<name>A0ABV8JFG9_9BACL</name>
<sequence>MGQYWLEREIEITRARMEQMARELGFTHPAVVKISQQLDELLNQWNESESLESQGVYIIRRYTSRIREVAVGRA</sequence>
<evidence type="ECO:0000313" key="1">
    <source>
        <dbReference type="EMBL" id="MFC4076013.1"/>
    </source>
</evidence>
<reference evidence="2" key="1">
    <citation type="journal article" date="2019" name="Int. J. Syst. Evol. Microbiol.">
        <title>The Global Catalogue of Microorganisms (GCM) 10K type strain sequencing project: providing services to taxonomists for standard genome sequencing and annotation.</title>
        <authorList>
            <consortium name="The Broad Institute Genomics Platform"/>
            <consortium name="The Broad Institute Genome Sequencing Center for Infectious Disease"/>
            <person name="Wu L."/>
            <person name="Ma J."/>
        </authorList>
    </citation>
    <scope>NUCLEOTIDE SEQUENCE [LARGE SCALE GENOMIC DNA]</scope>
    <source>
        <strain evidence="2">IBRC-M 10813</strain>
    </source>
</reference>
<dbReference type="EMBL" id="JBHSAP010000007">
    <property type="protein sequence ID" value="MFC4076013.1"/>
    <property type="molecule type" value="Genomic_DNA"/>
</dbReference>
<dbReference type="InterPro" id="IPR036638">
    <property type="entry name" value="HLH_DNA-bd_sf"/>
</dbReference>
<proteinExistence type="predicted"/>
<dbReference type="Proteomes" id="UP001595843">
    <property type="component" value="Unassembled WGS sequence"/>
</dbReference>
<dbReference type="RefSeq" id="WP_380702467.1">
    <property type="nucleotide sequence ID" value="NZ_JBHSAP010000007.1"/>
</dbReference>
<comment type="caution">
    <text evidence="1">The sequence shown here is derived from an EMBL/GenBank/DDBJ whole genome shotgun (WGS) entry which is preliminary data.</text>
</comment>
<dbReference type="Pfam" id="PF09388">
    <property type="entry name" value="SpoOE-like"/>
    <property type="match status" value="1"/>
</dbReference>